<dbReference type="AlphaFoldDB" id="A0A931MXC4"/>
<sequence length="172" mass="18881">MDRRIDTAVALAFAALGLFMIWNAGNIRIGLYRDPVGPRMFFYVCGAMLAGGGLFIALQRARHWRLSANPMIAPEGTADEEAYPASARRAFSLIGVNLAYVALLGPLGYLITTPIYIVASLYVLNQRNYAVTASIGVIFTAFFYVIFAQVLNVRIGVGPLTDLFRELGWINL</sequence>
<keyword evidence="1" id="KW-0472">Membrane</keyword>
<gene>
    <name evidence="3" type="ORF">I5731_13310</name>
</gene>
<feature type="transmembrane region" description="Helical" evidence="1">
    <location>
        <begin position="40"/>
        <end position="58"/>
    </location>
</feature>
<dbReference type="Pfam" id="PF07331">
    <property type="entry name" value="TctB"/>
    <property type="match status" value="1"/>
</dbReference>
<comment type="caution">
    <text evidence="3">The sequence shown here is derived from an EMBL/GenBank/DDBJ whole genome shotgun (WGS) entry which is preliminary data.</text>
</comment>
<dbReference type="Proteomes" id="UP000631694">
    <property type="component" value="Unassembled WGS sequence"/>
</dbReference>
<feature type="transmembrane region" description="Helical" evidence="1">
    <location>
        <begin position="98"/>
        <end position="123"/>
    </location>
</feature>
<evidence type="ECO:0000256" key="1">
    <source>
        <dbReference type="SAM" id="Phobius"/>
    </source>
</evidence>
<feature type="domain" description="DUF1468" evidence="2">
    <location>
        <begin position="8"/>
        <end position="154"/>
    </location>
</feature>
<evidence type="ECO:0000259" key="2">
    <source>
        <dbReference type="Pfam" id="PF07331"/>
    </source>
</evidence>
<reference evidence="3" key="1">
    <citation type="submission" date="2020-12" db="EMBL/GenBank/DDBJ databases">
        <title>Methylobrevis albus sp. nov., isolated from fresh water lack sediment.</title>
        <authorList>
            <person name="Zou Q."/>
        </authorList>
    </citation>
    <scope>NUCLEOTIDE SEQUENCE</scope>
    <source>
        <strain evidence="3">L22</strain>
    </source>
</reference>
<keyword evidence="1" id="KW-1133">Transmembrane helix</keyword>
<dbReference type="InterPro" id="IPR009936">
    <property type="entry name" value="DUF1468"/>
</dbReference>
<feature type="transmembrane region" description="Helical" evidence="1">
    <location>
        <begin position="7"/>
        <end position="25"/>
    </location>
</feature>
<dbReference type="RefSeq" id="WP_197311890.1">
    <property type="nucleotide sequence ID" value="NZ_JADZLT010000051.1"/>
</dbReference>
<accession>A0A931MXC4</accession>
<protein>
    <submittedName>
        <fullName evidence="3">Tripartite tricarboxylate transporter TctB family protein</fullName>
    </submittedName>
</protein>
<name>A0A931MXC4_9HYPH</name>
<evidence type="ECO:0000313" key="4">
    <source>
        <dbReference type="Proteomes" id="UP000631694"/>
    </source>
</evidence>
<keyword evidence="1" id="KW-0812">Transmembrane</keyword>
<keyword evidence="4" id="KW-1185">Reference proteome</keyword>
<dbReference type="EMBL" id="JADZLT010000051">
    <property type="protein sequence ID" value="MBH0238808.1"/>
    <property type="molecule type" value="Genomic_DNA"/>
</dbReference>
<feature type="transmembrane region" description="Helical" evidence="1">
    <location>
        <begin position="129"/>
        <end position="147"/>
    </location>
</feature>
<proteinExistence type="predicted"/>
<evidence type="ECO:0000313" key="3">
    <source>
        <dbReference type="EMBL" id="MBH0238808.1"/>
    </source>
</evidence>
<organism evidence="3 4">
    <name type="scientific">Methylobrevis albus</name>
    <dbReference type="NCBI Taxonomy" id="2793297"/>
    <lineage>
        <taxon>Bacteria</taxon>
        <taxon>Pseudomonadati</taxon>
        <taxon>Pseudomonadota</taxon>
        <taxon>Alphaproteobacteria</taxon>
        <taxon>Hyphomicrobiales</taxon>
        <taxon>Pleomorphomonadaceae</taxon>
        <taxon>Methylobrevis</taxon>
    </lineage>
</organism>